<sequence>MKKTIVMAITGLSVILGGCKSEKPKDTVAQEDNFTYEVDAFADLQILRYKVPEFESLSLQQKEMIYYLSQAAIEGRDILFDQNNKYNLAIRRTLEAIYENYQGEKTSNDYKEFEVYLKRVWFSNGIHHHYGEEKFLPGFSKEFFETQVKALPADKVPVKAGQSIDDFFKMIEPVMFDPGVMAKKVNQADGVDLIKTSANNYYGEGVSQNEVETFYAKMKNPNDTTPIMFGMNSRLVKENGQLVEKVWKVGGLYSPAIERVIGWLEKAKAVAENDAQKKVIDKLVSFYTTGDLKTFDNYAIAWVQDSLSRVDFVNGFTESYGDPLGMKASWESVVNFKNVEATKRTETISSNAQWFEDNSPVNPRFRKEKVKGVTAKVITVAQLGGDCYPSTPIGINLPNSNWIRKDYGSKSVTIENIMEAYDKAAEHSGFSEEFVWSKTELDLLHNYGFITDILHTDLHEILGHGSGQLLPGVDPDALKAYGSTIEEARADLFGLYYLPDAKLVELGITPDAEAYKAEYYRFMMNGLMTQLTRIEPGKNVEEAHMRNRQLIARWTYEKGKAENVVEFKERDGKTFVVVNDYAKLRNLFGQLLAEIQRVKSEGDFNGAKNLVENFGVKVDPKLHNEVLARYKALNLKPYKGFINPVYELVKDKDGKVTDVKISYTEGYTEQMLRYAKEFSILPTYND</sequence>
<dbReference type="PROSITE" id="PS51257">
    <property type="entry name" value="PROKAR_LIPOPROTEIN"/>
    <property type="match status" value="1"/>
</dbReference>
<dbReference type="RefSeq" id="WP_062182792.1">
    <property type="nucleotide sequence ID" value="NZ_BBXL01000018.1"/>
</dbReference>
<dbReference type="EMBL" id="FQUC01000017">
    <property type="protein sequence ID" value="SHG18713.1"/>
    <property type="molecule type" value="Genomic_DNA"/>
</dbReference>
<keyword evidence="2" id="KW-0378">Hydrolase</keyword>
<dbReference type="Gene3D" id="3.30.540.30">
    <property type="match status" value="2"/>
</dbReference>
<keyword evidence="1" id="KW-0479">Metal-binding</keyword>
<dbReference type="Pfam" id="PF03571">
    <property type="entry name" value="Peptidase_M49"/>
    <property type="match status" value="2"/>
</dbReference>
<dbReference type="GO" id="GO:0016787">
    <property type="term" value="F:hydrolase activity"/>
    <property type="evidence" value="ECO:0007669"/>
    <property type="project" value="UniProtKB-KW"/>
</dbReference>
<evidence type="ECO:0000256" key="2">
    <source>
        <dbReference type="ARBA" id="ARBA00022801"/>
    </source>
</evidence>
<dbReference type="InterPro" id="IPR039461">
    <property type="entry name" value="Peptidase_M49"/>
</dbReference>
<gene>
    <name evidence="3" type="ORF">SAMN05444362_11718</name>
</gene>
<evidence type="ECO:0000313" key="3">
    <source>
        <dbReference type="EMBL" id="SHG18713.1"/>
    </source>
</evidence>
<dbReference type="GO" id="GO:0046872">
    <property type="term" value="F:metal ion binding"/>
    <property type="evidence" value="ECO:0007669"/>
    <property type="project" value="UniProtKB-KW"/>
</dbReference>
<keyword evidence="4" id="KW-1185">Reference proteome</keyword>
<dbReference type="AlphaFoldDB" id="A0A1M5HS13"/>
<dbReference type="PANTHER" id="PTHR23422:SF11">
    <property type="entry name" value="DIPEPTIDYL PEPTIDASE 3"/>
    <property type="match status" value="1"/>
</dbReference>
<reference evidence="4" key="1">
    <citation type="submission" date="2016-11" db="EMBL/GenBank/DDBJ databases">
        <authorList>
            <person name="Varghese N."/>
            <person name="Submissions S."/>
        </authorList>
    </citation>
    <scope>NUCLEOTIDE SEQUENCE [LARGE SCALE GENOMIC DNA]</scope>
    <source>
        <strain evidence="4">DSM 27370</strain>
    </source>
</reference>
<organism evidence="3 4">
    <name type="scientific">Dysgonomonas macrotermitis</name>
    <dbReference type="NCBI Taxonomy" id="1346286"/>
    <lineage>
        <taxon>Bacteria</taxon>
        <taxon>Pseudomonadati</taxon>
        <taxon>Bacteroidota</taxon>
        <taxon>Bacteroidia</taxon>
        <taxon>Bacteroidales</taxon>
        <taxon>Dysgonomonadaceae</taxon>
        <taxon>Dysgonomonas</taxon>
    </lineage>
</organism>
<name>A0A1M5HS13_9BACT</name>
<evidence type="ECO:0000313" key="4">
    <source>
        <dbReference type="Proteomes" id="UP000184480"/>
    </source>
</evidence>
<dbReference type="OrthoDB" id="9812747at2"/>
<dbReference type="Proteomes" id="UP000184480">
    <property type="component" value="Unassembled WGS sequence"/>
</dbReference>
<dbReference type="STRING" id="1346286.SAMN05444362_11718"/>
<accession>A0A1M5HS13</accession>
<evidence type="ECO:0000256" key="1">
    <source>
        <dbReference type="ARBA" id="ARBA00022723"/>
    </source>
</evidence>
<proteinExistence type="predicted"/>
<protein>
    <submittedName>
        <fullName evidence="3">Dipeptidyl-peptidase-3</fullName>
    </submittedName>
</protein>
<dbReference type="PANTHER" id="PTHR23422">
    <property type="entry name" value="DIPEPTIDYL PEPTIDASE III-RELATED"/>
    <property type="match status" value="1"/>
</dbReference>